<gene>
    <name evidence="1" type="ORF">BCF74_102202</name>
</gene>
<dbReference type="Gene3D" id="3.40.50.300">
    <property type="entry name" value="P-loop containing nucleotide triphosphate hydrolases"/>
    <property type="match status" value="1"/>
</dbReference>
<dbReference type="GO" id="GO:0016301">
    <property type="term" value="F:kinase activity"/>
    <property type="evidence" value="ECO:0007669"/>
    <property type="project" value="UniProtKB-KW"/>
</dbReference>
<accession>A0A2T0UZL0</accession>
<protein>
    <submittedName>
        <fullName evidence="1">Pantothenate kinase</fullName>
    </submittedName>
</protein>
<name>A0A2T0UZL0_9MICO</name>
<comment type="caution">
    <text evidence="1">The sequence shown here is derived from an EMBL/GenBank/DDBJ whole genome shotgun (WGS) entry which is preliminary data.</text>
</comment>
<organism evidence="1 2">
    <name type="scientific">Knoellia remsis</name>
    <dbReference type="NCBI Taxonomy" id="407159"/>
    <lineage>
        <taxon>Bacteria</taxon>
        <taxon>Bacillati</taxon>
        <taxon>Actinomycetota</taxon>
        <taxon>Actinomycetes</taxon>
        <taxon>Micrococcales</taxon>
        <taxon>Intrasporangiaceae</taxon>
        <taxon>Knoellia</taxon>
    </lineage>
</organism>
<dbReference type="InterPro" id="IPR027417">
    <property type="entry name" value="P-loop_NTPase"/>
</dbReference>
<dbReference type="AlphaFoldDB" id="A0A2T0UZL0"/>
<keyword evidence="1" id="KW-0808">Transferase</keyword>
<sequence length="232" mass="24506">MSGESVPEALVGRAVEELLDRLAALVDGVAPRRAVLGIAGPPGAGKTTVVTRILEAAAGHSRLSGRVAHVPMDGYHLTNVELDALGRRDRKGAPDTFDAVGYAGVLAAVRGVPRAVVTAPTFDHVVGEPVPDSVTVSTEADLVVTEGNYLLLDDGDWTAVPALLDEVWWCELDDPVRVERLVGRHVGTGREPGAAREWVLRSDEANARVVAEGVARADLVLLDGVVVRARRP</sequence>
<evidence type="ECO:0000313" key="1">
    <source>
        <dbReference type="EMBL" id="PRY63369.1"/>
    </source>
</evidence>
<reference evidence="1 2" key="1">
    <citation type="submission" date="2018-03" db="EMBL/GenBank/DDBJ databases">
        <title>Genomic Encyclopedia of Archaeal and Bacterial Type Strains, Phase II (KMG-II): from individual species to whole genera.</title>
        <authorList>
            <person name="Goeker M."/>
        </authorList>
    </citation>
    <scope>NUCLEOTIDE SEQUENCE [LARGE SCALE GENOMIC DNA]</scope>
    <source>
        <strain evidence="1 2">ATCC BAA-1496</strain>
    </source>
</reference>
<keyword evidence="2" id="KW-1185">Reference proteome</keyword>
<dbReference type="Proteomes" id="UP000237822">
    <property type="component" value="Unassembled WGS sequence"/>
</dbReference>
<dbReference type="SUPFAM" id="SSF52540">
    <property type="entry name" value="P-loop containing nucleoside triphosphate hydrolases"/>
    <property type="match status" value="1"/>
</dbReference>
<dbReference type="PANTHER" id="PTHR10285">
    <property type="entry name" value="URIDINE KINASE"/>
    <property type="match status" value="1"/>
</dbReference>
<dbReference type="NCBIfam" id="NF006743">
    <property type="entry name" value="PRK09270.1-2"/>
    <property type="match status" value="1"/>
</dbReference>
<evidence type="ECO:0000313" key="2">
    <source>
        <dbReference type="Proteomes" id="UP000237822"/>
    </source>
</evidence>
<dbReference type="EMBL" id="PVTI01000002">
    <property type="protein sequence ID" value="PRY63369.1"/>
    <property type="molecule type" value="Genomic_DNA"/>
</dbReference>
<keyword evidence="1" id="KW-0418">Kinase</keyword>
<proteinExistence type="predicted"/>